<reference evidence="2" key="1">
    <citation type="journal article" date="2023" name="Mol. Biol. Evol.">
        <title>Third-Generation Sequencing Reveals the Adaptive Role of the Epigenome in Three Deep-Sea Polychaetes.</title>
        <authorList>
            <person name="Perez M."/>
            <person name="Aroh O."/>
            <person name="Sun Y."/>
            <person name="Lan Y."/>
            <person name="Juniper S.K."/>
            <person name="Young C.R."/>
            <person name="Angers B."/>
            <person name="Qian P.Y."/>
        </authorList>
    </citation>
    <scope>NUCLEOTIDE SEQUENCE</scope>
    <source>
        <strain evidence="2">R07B-5</strain>
    </source>
</reference>
<dbReference type="Proteomes" id="UP001209878">
    <property type="component" value="Unassembled WGS sequence"/>
</dbReference>
<dbReference type="AlphaFoldDB" id="A0AAD9KVD7"/>
<protein>
    <submittedName>
        <fullName evidence="2">Uncharacterized protein</fullName>
    </submittedName>
</protein>
<sequence>MAMSVQSRKRGYKFSPLVIFPSSQKTIPFTVPVSAPAVCRRLPTDVSSTYLDDLVGNTAYSDSESAAPPSSGAVLQQRRSSHSSVSSLDSRGESVLPPTTGDSRSILV</sequence>
<dbReference type="EMBL" id="JAODUO010000546">
    <property type="protein sequence ID" value="KAK2178339.1"/>
    <property type="molecule type" value="Genomic_DNA"/>
</dbReference>
<proteinExistence type="predicted"/>
<evidence type="ECO:0000313" key="2">
    <source>
        <dbReference type="EMBL" id="KAK2178339.1"/>
    </source>
</evidence>
<gene>
    <name evidence="2" type="ORF">NP493_546g01016</name>
</gene>
<accession>A0AAD9KVD7</accession>
<name>A0AAD9KVD7_RIDPI</name>
<comment type="caution">
    <text evidence="2">The sequence shown here is derived from an EMBL/GenBank/DDBJ whole genome shotgun (WGS) entry which is preliminary data.</text>
</comment>
<organism evidence="2 3">
    <name type="scientific">Ridgeia piscesae</name>
    <name type="common">Tubeworm</name>
    <dbReference type="NCBI Taxonomy" id="27915"/>
    <lineage>
        <taxon>Eukaryota</taxon>
        <taxon>Metazoa</taxon>
        <taxon>Spiralia</taxon>
        <taxon>Lophotrochozoa</taxon>
        <taxon>Annelida</taxon>
        <taxon>Polychaeta</taxon>
        <taxon>Sedentaria</taxon>
        <taxon>Canalipalpata</taxon>
        <taxon>Sabellida</taxon>
        <taxon>Siboglinidae</taxon>
        <taxon>Ridgeia</taxon>
    </lineage>
</organism>
<feature type="region of interest" description="Disordered" evidence="1">
    <location>
        <begin position="61"/>
        <end position="108"/>
    </location>
</feature>
<evidence type="ECO:0000256" key="1">
    <source>
        <dbReference type="SAM" id="MobiDB-lite"/>
    </source>
</evidence>
<keyword evidence="3" id="KW-1185">Reference proteome</keyword>
<evidence type="ECO:0000313" key="3">
    <source>
        <dbReference type="Proteomes" id="UP001209878"/>
    </source>
</evidence>